<dbReference type="Proteomes" id="UP000076079">
    <property type="component" value="Chromosome"/>
</dbReference>
<dbReference type="EMBL" id="CP015136">
    <property type="protein sequence ID" value="AMY07768.1"/>
    <property type="molecule type" value="Genomic_DNA"/>
</dbReference>
<sequence>MRGPFLPGDSEQRRLRPVANTLDRLKLDCTVWLPAHPPNPDRPLTKDVS</sequence>
<gene>
    <name evidence="1" type="ORF">LuPra_00949</name>
</gene>
<evidence type="ECO:0000313" key="1">
    <source>
        <dbReference type="EMBL" id="AMY07768.1"/>
    </source>
</evidence>
<reference evidence="1 2" key="1">
    <citation type="journal article" date="2016" name="Genome Announc.">
        <title>First Complete Genome Sequence of a Subdivision 6 Acidobacterium Strain.</title>
        <authorList>
            <person name="Huang S."/>
            <person name="Vieira S."/>
            <person name="Bunk B."/>
            <person name="Riedel T."/>
            <person name="Sproer C."/>
            <person name="Overmann J."/>
        </authorList>
    </citation>
    <scope>NUCLEOTIDE SEQUENCE [LARGE SCALE GENOMIC DNA]</scope>
    <source>
        <strain evidence="2">DSM 100886 HEG_-6_39</strain>
    </source>
</reference>
<reference evidence="2" key="2">
    <citation type="submission" date="2016-04" db="EMBL/GenBank/DDBJ databases">
        <title>First Complete Genome Sequence of a Subdivision 6 Acidobacterium.</title>
        <authorList>
            <person name="Huang S."/>
            <person name="Vieira S."/>
            <person name="Bunk B."/>
            <person name="Riedel T."/>
            <person name="Sproeer C."/>
            <person name="Overmann J."/>
        </authorList>
    </citation>
    <scope>NUCLEOTIDE SEQUENCE [LARGE SCALE GENOMIC DNA]</scope>
    <source>
        <strain evidence="2">DSM 100886 HEG_-6_39</strain>
    </source>
</reference>
<organism evidence="1 2">
    <name type="scientific">Luteitalea pratensis</name>
    <dbReference type="NCBI Taxonomy" id="1855912"/>
    <lineage>
        <taxon>Bacteria</taxon>
        <taxon>Pseudomonadati</taxon>
        <taxon>Acidobacteriota</taxon>
        <taxon>Vicinamibacteria</taxon>
        <taxon>Vicinamibacterales</taxon>
        <taxon>Vicinamibacteraceae</taxon>
        <taxon>Luteitalea</taxon>
    </lineage>
</organism>
<accession>A0A143PI40</accession>
<dbReference type="AlphaFoldDB" id="A0A143PI40"/>
<keyword evidence="2" id="KW-1185">Reference proteome</keyword>
<protein>
    <submittedName>
        <fullName evidence="1">Uncharacterized protein</fullName>
    </submittedName>
</protein>
<evidence type="ECO:0000313" key="2">
    <source>
        <dbReference type="Proteomes" id="UP000076079"/>
    </source>
</evidence>
<proteinExistence type="predicted"/>
<dbReference type="STRING" id="1855912.LuPra_00949"/>
<dbReference type="KEGG" id="abac:LuPra_00949"/>
<name>A0A143PI40_LUTPR</name>